<feature type="region of interest" description="Disordered" evidence="1">
    <location>
        <begin position="2171"/>
        <end position="2198"/>
    </location>
</feature>
<dbReference type="Proteomes" id="UP000494040">
    <property type="component" value="Unassembled WGS sequence"/>
</dbReference>
<feature type="compositionally biased region" description="Basic residues" evidence="1">
    <location>
        <begin position="2597"/>
        <end position="2606"/>
    </location>
</feature>
<feature type="region of interest" description="Disordered" evidence="1">
    <location>
        <begin position="2492"/>
        <end position="2529"/>
    </location>
</feature>
<feature type="compositionally biased region" description="Polar residues" evidence="1">
    <location>
        <begin position="2392"/>
        <end position="2411"/>
    </location>
</feature>
<dbReference type="RefSeq" id="XP_024084548.1">
    <property type="nucleotide sequence ID" value="XM_024228780.1"/>
</dbReference>
<feature type="region of interest" description="Disordered" evidence="1">
    <location>
        <begin position="2543"/>
        <end position="2615"/>
    </location>
</feature>
<feature type="region of interest" description="Disordered" evidence="1">
    <location>
        <begin position="2662"/>
        <end position="2735"/>
    </location>
</feature>
<sequence>MNNLNGRYNNKLYPTSGNITSHLPFYDKHYRARVNKIPSKKSNQTDLNIYSKSFDESPLFLKASSKNKPSLNLKDNKFECCKITTETFGKRSDTDEKKQVKKQSQRYHSDKSDGHRNLDRMDDGNNINHYTEEQVYLQQIQGKLETTFSLLGNVQSGSYKFQNATLKVSKRKIDSSKFENHIQQSHKGDEERRQIIAQTKTNVSSKKECALNVTKPRSVANEKNSYLSAINILKKEEDQIKRDLLQQIDTCDVAFYSDSSILENSDSEERMSTLSIFCESTGTSEGGDLSSESLGTVQDNKRDESRTCAPSFHFNNSGVTTDFKEHDINQARTKTVLDADISLPPVSSFGEYTIKQEEKSYLYMKEVNYKHKCIHWLEMNEEHQENINRLHTSSAPIFQATNNDISDLANEKINKEKNSQYKDCNLNDDKPKVRVILKNHPSNLVYNIKIQATKPHKTTENSLCENVKMPVDPIGISNNEKLGKLTKEQCVSTNNSQTATNKILKLQCNTVVHVDIKGGRTRLLPKTAIRNMYKKYRNFKNLAEIQKKRVCIERSVAKVDDYSYSNRKCKCQQSNITLEQIIQTEQATIIIKEQQTQTEKTVLCSSERMVQTEHSVIAISIKQYTQTTQTDKITLFRSEQMIQTTVITKQQTTQTDEIAVINSEKMVQTAISSKQERTQTDKIALFASEHSVQTDQTVIFLKSEITQTDVIKPASLNEHATQTKSTVFNYKEKTIQTEPNSARINEKLIQTEHTLIIPNYSVSEKMIQTEKVAMRVCKRYVQTDRIIQSTCELSIQTDQTSMISKEQITQTEEVEICEIKELKQTEDNGNQNHVQAEESSITQCTQICPDDKFIFDLEEQIKIEIKNVDTNLTIPENLPTENKRADMKICQKDFATLSDENDDCDMTDCSFPLQRKTELSKIENWNTSVTQAEKHPYCHEEKEAKPNYTIQNVDNTDNAVPQETLSWCNVHEVVKEGKEVLQLQKLTEEQHNLQSHLVQIQSTHIPNTNQNPPIEYTIKNYTNAERSLNGNKPSELNSVHMYMSSMEDLLSLSENLETREENNIHPEFSSLMMNCTANTDEDLVVGCVPRNVTNSKEGTLLMANDPSLLNYFDTYGSTSEVLELEVEKTEEVNNIQCTFFSLIESMKKGPSQLAETEPEENALLYSCEPNIDQNLTSECVSLEWRLKANEPSQLNSILTNKGQTLAVTEEEKNTLQYNYIPSADHDPAIECVFKSDINTERNMNTSDSSDLNSSVTSISSMEDVQSLSDNLDTREAVNNIQTAFPSLIDSMDYVPNTNLDPSTDCITSNDINRETFPKAYDSSGLHSFNMNASTSQTLECKHSPQEDIEIAEEINNVKSAFSSRICSMEKGQAQDVVTEPEKYTLPSNYISSTNLDPTLETRQLSQSNLSHVTPLESLETKYSPSENLEKKEEANNVENAFLSWISSTNKGHTLFADTEEEQNNLLYNSTPYADQYPAIEDVINNATNGEKCLKSTEDLDLEIKEAVSNMHTAFSSLMDLMNCTANTDEDPVIECVPKNVTNNKEGTLLKANDPSLLKYFDTYGSTSEDLELEVEKTEEVNNIQCTFFSLIESMKKGPSQLAETEPEENALMYSCEPNIDEKSTSECVTKSYASVEQSLNANEPSPLISLLMNNSQTLAVTEEENRTSQFNHIPSADHDPARECVFKSDLNTERNMNTSDSSELNSSLTGLNSMEDLQSITDNLDTREAVNNIQTAFSSLIDSMGYVPSPDQDPVIECITSTDINKGTIVKANDPSLLKYFDTYGSTSEEDLDLEVEKTEEVSNIQCAFFSLIDSMKKGQAQPQPPNLKKCDDDIVLEQISEKDVPQFLKLADEGHNFQTNEMPIGKPDAEIKNRQNKYSRPCSVILGLKYKPLLPRQLRNRKRKREHVQKQEISVECLRLDSMSTPVSDIDRNNPEGNQSSEMKISNEKNCNDINSYSVPFLSIEESNKPDKLENCVMQSEHQVSDSYQESVTQENYTPKQTDIHGVAQDHIFQPTDEQNKTDNLDNSHNMHCDEPSIIQKDSAATLQNRTLTERNKCDGYGEAQVHTLQPMVDLNKTDNLDKSQMHSEEASIIQEDTAATQQNDTLTERNKCDEYVVTQQKSNDIQALTAMKDRRIKYYKPLKCRPASSNGTKQISNPEHLTTKYAVDCPKNLKEPLQHKRTRRSSSSLPPPEETKCNINVWDYSTRSPFKVTFNGDYSENLLDSEDTQDKKADNDWVRKFPKSEEYKCLEDTGDYVSPRNSTNESSDAESIFNIPSKRSASGTSSGTCMSKSSLDNKSGSPTKIVRNKLNANTVTTPPPHIDSNIKPKSRGKKKLVNKAHNDIDTNQLSANIQPETNPTNRDNTEFKDGQKHIKDDHRPRLKPLKCRSAPSNITRQNSNTEHLTTKSGLDSHKNGNAPVTKRNRKSSSSLPPHSEETSKINVWDYSMRSPFKVTFNGDYKDNLLNSEDTQDKKGDNDWVRKLPKSEEYKCLEDTGDYETPKNSTNESSDSSETSTAESSLDDGCDSRMKKATAQLMICDQNAMQVEKPQSRQNRVKRDNTHIKNGQKHKRDVPLSQNSNTEHLTTTTGLDCHKNVKGPLKKQTQKSSSSLQPSTEYSINVWDYFPKSPFKVTLSKSDTQDKKEDNDWVRKFPKSEEYKCLEDTGDYESPMTDTDEHSDTESSLLNIPRLHSASDSSESCTTESSSNHKSGSPTKSKGKLSDTSTTPLPASQTHVIQAWLDNGTNIKTKSRRKKKLVKQDESIKVSTDNESKTVDNMIIDEFISPDFDTKLIRVKPCRSDISENKHYDHSHIFTTHPLTNTSTNVSARIGYSSAKEAAQYVGDLCIEDVTSFEASGTTFVDLKRRPTHVEKREHNSFTQQDDGKQELTRGNGVSLSTFQNTVKVKTLSPLNNIGPNYYNKIQDKTVIMSRHVRRPISKQRNVESSVRKNVSVQNDAERNVETSKEN</sequence>
<feature type="region of interest" description="Disordered" evidence="1">
    <location>
        <begin position="2936"/>
        <end position="2968"/>
    </location>
</feature>
<feature type="compositionally biased region" description="Basic and acidic residues" evidence="1">
    <location>
        <begin position="2871"/>
        <end position="2889"/>
    </location>
</feature>
<feature type="compositionally biased region" description="Low complexity" evidence="1">
    <location>
        <begin position="2695"/>
        <end position="2707"/>
    </location>
</feature>
<dbReference type="EnsemblMetazoa" id="XM_024228780.1">
    <property type="protein sequence ID" value="XP_024084548.1"/>
    <property type="gene ID" value="LOC106674398"/>
</dbReference>
<dbReference type="KEGG" id="clec:106674398"/>
<feature type="region of interest" description="Disordered" evidence="1">
    <location>
        <begin position="2254"/>
        <end position="2440"/>
    </location>
</feature>
<feature type="compositionally biased region" description="Polar residues" evidence="1">
    <location>
        <begin position="2279"/>
        <end position="2304"/>
    </location>
</feature>
<proteinExistence type="predicted"/>
<feature type="compositionally biased region" description="Polar residues" evidence="1">
    <location>
        <begin position="2347"/>
        <end position="2364"/>
    </location>
</feature>
<feature type="compositionally biased region" description="Polar residues" evidence="1">
    <location>
        <begin position="2577"/>
        <end position="2591"/>
    </location>
</feature>
<feature type="compositionally biased region" description="Basic residues" evidence="1">
    <location>
        <begin position="2330"/>
        <end position="2340"/>
    </location>
</feature>
<keyword evidence="3" id="KW-1185">Reference proteome</keyword>
<feature type="compositionally biased region" description="Low complexity" evidence="1">
    <location>
        <begin position="2506"/>
        <end position="2521"/>
    </location>
</feature>
<evidence type="ECO:0000313" key="3">
    <source>
        <dbReference type="Proteomes" id="UP000494040"/>
    </source>
</evidence>
<feature type="compositionally biased region" description="Basic and acidic residues" evidence="1">
    <location>
        <begin position="2365"/>
        <end position="2381"/>
    </location>
</feature>
<feature type="region of interest" description="Disordered" evidence="1">
    <location>
        <begin position="91"/>
        <end position="126"/>
    </location>
</feature>
<protein>
    <submittedName>
        <fullName evidence="2">Uncharacterized protein</fullName>
    </submittedName>
</protein>
<feature type="compositionally biased region" description="Polar residues" evidence="1">
    <location>
        <begin position="2940"/>
        <end position="2956"/>
    </location>
</feature>
<dbReference type="OMA" id="TTELPYY"/>
<feature type="compositionally biased region" description="Basic and acidic residues" evidence="1">
    <location>
        <begin position="2957"/>
        <end position="2968"/>
    </location>
</feature>
<evidence type="ECO:0000313" key="2">
    <source>
        <dbReference type="EnsemblMetazoa" id="XP_024084548.1"/>
    </source>
</evidence>
<name>A0A8I6SMP0_CIMLE</name>
<feature type="region of interest" description="Disordered" evidence="1">
    <location>
        <begin position="2871"/>
        <end position="2892"/>
    </location>
</feature>
<evidence type="ECO:0000256" key="1">
    <source>
        <dbReference type="SAM" id="MobiDB-lite"/>
    </source>
</evidence>
<accession>A0A8I6SMP0</accession>
<feature type="compositionally biased region" description="Polar residues" evidence="1">
    <location>
        <begin position="2709"/>
        <end position="2735"/>
    </location>
</feature>
<dbReference type="GeneID" id="106674398"/>
<organism evidence="2 3">
    <name type="scientific">Cimex lectularius</name>
    <name type="common">Bed bug</name>
    <name type="synonym">Acanthia lectularia</name>
    <dbReference type="NCBI Taxonomy" id="79782"/>
    <lineage>
        <taxon>Eukaryota</taxon>
        <taxon>Metazoa</taxon>
        <taxon>Ecdysozoa</taxon>
        <taxon>Arthropoda</taxon>
        <taxon>Hexapoda</taxon>
        <taxon>Insecta</taxon>
        <taxon>Pterygota</taxon>
        <taxon>Neoptera</taxon>
        <taxon>Paraneoptera</taxon>
        <taxon>Hemiptera</taxon>
        <taxon>Heteroptera</taxon>
        <taxon>Panheteroptera</taxon>
        <taxon>Cimicomorpha</taxon>
        <taxon>Cimicidae</taxon>
        <taxon>Cimex</taxon>
    </lineage>
</organism>
<reference evidence="2" key="1">
    <citation type="submission" date="2022-01" db="UniProtKB">
        <authorList>
            <consortium name="EnsemblMetazoa"/>
        </authorList>
    </citation>
    <scope>IDENTIFICATION</scope>
</reference>
<feature type="compositionally biased region" description="Basic and acidic residues" evidence="1">
    <location>
        <begin position="107"/>
        <end position="123"/>
    </location>
</feature>